<feature type="compositionally biased region" description="Low complexity" evidence="1">
    <location>
        <begin position="236"/>
        <end position="256"/>
    </location>
</feature>
<dbReference type="GeneID" id="103078635"/>
<feature type="compositionally biased region" description="Pro residues" evidence="1">
    <location>
        <begin position="498"/>
        <end position="513"/>
    </location>
</feature>
<dbReference type="Proteomes" id="UP000265300">
    <property type="component" value="Unplaced"/>
</dbReference>
<reference evidence="3" key="1">
    <citation type="submission" date="2025-08" db="UniProtKB">
        <authorList>
            <consortium name="RefSeq"/>
        </authorList>
    </citation>
    <scope>IDENTIFICATION</scope>
</reference>
<accession>A0A340YET4</accession>
<evidence type="ECO:0000313" key="2">
    <source>
        <dbReference type="Proteomes" id="UP000265300"/>
    </source>
</evidence>
<dbReference type="AlphaFoldDB" id="A0A340YET4"/>
<evidence type="ECO:0000313" key="3">
    <source>
        <dbReference type="RefSeq" id="XP_007469945.1"/>
    </source>
</evidence>
<sequence>MTYYPIRRYTTQASPLTRPHLNHPKPQLLPRRRQRTEKQHHTLRGLIKILSGSMTVNKVSTRPTAHPGGGRGAPGDPCTRAAAGARVTCGVSARSRRARDRGRAEAAEQAGPDSRALGRRRGAPSRLAAALASLRASPARSPKRTGQRGDYYPVIAPRTVATMRARNPGAAGREPESREPGSAAPSAREPSTLLERTSPGQATLGVEVIPRGRGREGTGPGAPRGSPPEERRGSHARPPGAARRPGSAARPPFRPAAARRLRPRPAPGLGRRGPSHCDTAAPGRACAADSPRPRRRRHSPAFPGCLNGSGDVSTWSLGPAPVKSPSRQGLAASLSRRGCPAWSCVRHGSRLLLLPARPPALLPPPPPPPPAPRNLRPLAFPPPLPALPASPATAPVGKKLVGEGRNAPPSASGAGEPGNRRRHLPTSPRRGRGPETSRPPAAPSPGPPAPPRTRSRGCSLPESPRPLAPNPGALPDRAQRILLQPPGLPRLELRATRLPPPPPPCPPAGPPPAAAAAAACTTQPPPSSLSSAAPRPPRLTGYGSRGEEAGGGGPERTAIGVRGGGTGKPSPPSPHQPAAREGPGNLPPAGGPVPRPPSATEDPLAGLFST</sequence>
<feature type="region of interest" description="Disordered" evidence="1">
    <location>
        <begin position="59"/>
        <end position="337"/>
    </location>
</feature>
<keyword evidence="2" id="KW-1185">Reference proteome</keyword>
<proteinExistence type="predicted"/>
<dbReference type="RefSeq" id="XP_007469945.1">
    <property type="nucleotide sequence ID" value="XM_007469883.1"/>
</dbReference>
<feature type="compositionally biased region" description="Low complexity" evidence="1">
    <location>
        <begin position="124"/>
        <end position="140"/>
    </location>
</feature>
<protein>
    <submittedName>
        <fullName evidence="3">Collagen alpha-1(I) chain-like</fullName>
    </submittedName>
</protein>
<feature type="compositionally biased region" description="Pro residues" evidence="1">
    <location>
        <begin position="356"/>
        <end position="372"/>
    </location>
</feature>
<organism evidence="2 3">
    <name type="scientific">Lipotes vexillifer</name>
    <name type="common">Yangtze river dolphin</name>
    <dbReference type="NCBI Taxonomy" id="118797"/>
    <lineage>
        <taxon>Eukaryota</taxon>
        <taxon>Metazoa</taxon>
        <taxon>Chordata</taxon>
        <taxon>Craniata</taxon>
        <taxon>Vertebrata</taxon>
        <taxon>Euteleostomi</taxon>
        <taxon>Mammalia</taxon>
        <taxon>Eutheria</taxon>
        <taxon>Laurasiatheria</taxon>
        <taxon>Artiodactyla</taxon>
        <taxon>Whippomorpha</taxon>
        <taxon>Cetacea</taxon>
        <taxon>Odontoceti</taxon>
        <taxon>Lipotidae</taxon>
        <taxon>Lipotes</taxon>
    </lineage>
</organism>
<feature type="compositionally biased region" description="Low complexity" evidence="1">
    <location>
        <begin position="514"/>
        <end position="542"/>
    </location>
</feature>
<gene>
    <name evidence="3" type="primary">LOC103078635</name>
</gene>
<feature type="region of interest" description="Disordered" evidence="1">
    <location>
        <begin position="356"/>
        <end position="610"/>
    </location>
</feature>
<dbReference type="STRING" id="118797.A0A340YET4"/>
<name>A0A340YET4_LIPVE</name>
<feature type="region of interest" description="Disordered" evidence="1">
    <location>
        <begin position="1"/>
        <end position="34"/>
    </location>
</feature>
<dbReference type="KEGG" id="lve:103078635"/>
<feature type="compositionally biased region" description="Pro residues" evidence="1">
    <location>
        <begin position="440"/>
        <end position="451"/>
    </location>
</feature>
<evidence type="ECO:0000256" key="1">
    <source>
        <dbReference type="SAM" id="MobiDB-lite"/>
    </source>
</evidence>
<feature type="compositionally biased region" description="Pro residues" evidence="1">
    <location>
        <begin position="379"/>
        <end position="388"/>
    </location>
</feature>
<feature type="compositionally biased region" description="Pro residues" evidence="1">
    <location>
        <begin position="585"/>
        <end position="597"/>
    </location>
</feature>
<dbReference type="InParanoid" id="A0A340YET4"/>